<feature type="repeat" description="Solcar" evidence="4">
    <location>
        <begin position="70"/>
        <end position="164"/>
    </location>
</feature>
<dbReference type="EMBL" id="AUPL01000641">
    <property type="protein sequence ID" value="ESL11604.1"/>
    <property type="molecule type" value="Genomic_DNA"/>
</dbReference>
<keyword evidence="6" id="KW-1133">Transmembrane helix</keyword>
<evidence type="ECO:0000256" key="5">
    <source>
        <dbReference type="SAM" id="MobiDB-lite"/>
    </source>
</evidence>
<comment type="caution">
    <text evidence="7">The sequence shown here is derived from an EMBL/GenBank/DDBJ whole genome shotgun (WGS) entry which is preliminary data.</text>
</comment>
<dbReference type="InterPro" id="IPR018108">
    <property type="entry name" value="MCP_transmembrane"/>
</dbReference>
<dbReference type="Gene3D" id="1.50.40.10">
    <property type="entry name" value="Mitochondrial carrier domain"/>
    <property type="match status" value="1"/>
</dbReference>
<dbReference type="SUPFAM" id="SSF103506">
    <property type="entry name" value="Mitochondrial carrier"/>
    <property type="match status" value="1"/>
</dbReference>
<feature type="transmembrane region" description="Helical" evidence="6">
    <location>
        <begin position="136"/>
        <end position="158"/>
    </location>
</feature>
<accession>A0A061J9Q4</accession>
<dbReference type="Proteomes" id="UP000031737">
    <property type="component" value="Unassembled WGS sequence"/>
</dbReference>
<reference evidence="7 8" key="1">
    <citation type="submission" date="2013-07" db="EMBL/GenBank/DDBJ databases">
        <authorList>
            <person name="Stoco P.H."/>
            <person name="Wagner G."/>
            <person name="Gerber A."/>
            <person name="Zaha A."/>
            <person name="Thompson C."/>
            <person name="Bartholomeu D.C."/>
            <person name="Luckemeyer D.D."/>
            <person name="Bahia D."/>
            <person name="Loreto E."/>
            <person name="Prestes E.B."/>
            <person name="Lima F.M."/>
            <person name="Rodrigues-Luiz G."/>
            <person name="Vallejo G.A."/>
            <person name="Filho J.F."/>
            <person name="Monteiro K.M."/>
            <person name="Tyler K.M."/>
            <person name="de Almeida L.G."/>
            <person name="Ortiz M.F."/>
            <person name="Siervo M.A."/>
            <person name="de Moraes M.H."/>
            <person name="Cunha O.L."/>
            <person name="Mendonca-Neto R."/>
            <person name="Silva R."/>
            <person name="Teixeira S.M."/>
            <person name="Murta S.M."/>
            <person name="Sincero T.C."/>
            <person name="Mendes T.A."/>
            <person name="Urmenyi T.P."/>
            <person name="Silva V.G."/>
            <person name="da Rocha W.D."/>
            <person name="Andersson B."/>
            <person name="Romanha A.J."/>
            <person name="Steindel M."/>
            <person name="de Vasconcelos A.T."/>
            <person name="Grisard E.C."/>
        </authorList>
    </citation>
    <scope>NUCLEOTIDE SEQUENCE [LARGE SCALE GENOMIC DNA]</scope>
    <source>
        <strain evidence="7 8">SC58</strain>
    </source>
</reference>
<dbReference type="InterPro" id="IPR023395">
    <property type="entry name" value="MCP_dom_sf"/>
</dbReference>
<keyword evidence="8" id="KW-1185">Reference proteome</keyword>
<evidence type="ECO:0000256" key="6">
    <source>
        <dbReference type="SAM" id="Phobius"/>
    </source>
</evidence>
<sequence>MVNTVMAAVLGYGASCVSTFVLYPYRDYAKIFRVNPFTRLDPIQYALVRYKGMILNPSQPLILALPWGLLYGGFAFGSGGVTGALAAGTLHGMGKVTVRTIARRVGGPRSRYDAMVYKSLFHCVRESSMQYGMLSFFSGVSATMLISTVWHGASLVALQRSRHDGFFEAWWDAFRVHAFLTFATNPIRNTLRSALHSTERAGGVRNISVFLAGEAAVFREAGGVMKNMLRTMGVPFFLEGVLRTTFKSSVPFGFTFALFLAFGGSLPGQRGRGGEGHRQYHHHHAPLRRFA</sequence>
<evidence type="ECO:0000313" key="7">
    <source>
        <dbReference type="EMBL" id="ESL11604.1"/>
    </source>
</evidence>
<dbReference type="OrthoDB" id="261678at2759"/>
<evidence type="ECO:0000256" key="1">
    <source>
        <dbReference type="ARBA" id="ARBA00004141"/>
    </source>
</evidence>
<dbReference type="AlphaFoldDB" id="A0A061J9Q4"/>
<name>A0A061J9Q4_TRYRA</name>
<organism evidence="7 8">
    <name type="scientific">Trypanosoma rangeli SC58</name>
    <dbReference type="NCBI Taxonomy" id="429131"/>
    <lineage>
        <taxon>Eukaryota</taxon>
        <taxon>Discoba</taxon>
        <taxon>Euglenozoa</taxon>
        <taxon>Kinetoplastea</taxon>
        <taxon>Metakinetoplastina</taxon>
        <taxon>Trypanosomatida</taxon>
        <taxon>Trypanosomatidae</taxon>
        <taxon>Trypanosoma</taxon>
        <taxon>Herpetosoma</taxon>
    </lineage>
</organism>
<keyword evidence="2 4" id="KW-0812">Transmembrane</keyword>
<dbReference type="VEuPathDB" id="TriTrypDB:TRSC58_00641"/>
<evidence type="ECO:0000256" key="2">
    <source>
        <dbReference type="ARBA" id="ARBA00022692"/>
    </source>
</evidence>
<evidence type="ECO:0000313" key="8">
    <source>
        <dbReference type="Proteomes" id="UP000031737"/>
    </source>
</evidence>
<dbReference type="PROSITE" id="PS50920">
    <property type="entry name" value="SOLCAR"/>
    <property type="match status" value="1"/>
</dbReference>
<evidence type="ECO:0000256" key="4">
    <source>
        <dbReference type="PROSITE-ProRule" id="PRU00282"/>
    </source>
</evidence>
<feature type="transmembrane region" description="Helical" evidence="6">
    <location>
        <begin position="6"/>
        <end position="25"/>
    </location>
</feature>
<protein>
    <recommendedName>
        <fullName evidence="9">Mitochondrial carrier protein</fullName>
    </recommendedName>
</protein>
<gene>
    <name evidence="7" type="ORF">TRSC58_00641</name>
</gene>
<proteinExistence type="predicted"/>
<feature type="region of interest" description="Disordered" evidence="5">
    <location>
        <begin position="270"/>
        <end position="291"/>
    </location>
</feature>
<feature type="compositionally biased region" description="Basic residues" evidence="5">
    <location>
        <begin position="279"/>
        <end position="291"/>
    </location>
</feature>
<dbReference type="GO" id="GO:0016020">
    <property type="term" value="C:membrane"/>
    <property type="evidence" value="ECO:0007669"/>
    <property type="project" value="UniProtKB-SubCell"/>
</dbReference>
<comment type="subcellular location">
    <subcellularLocation>
        <location evidence="1">Membrane</location>
        <topology evidence="1">Multi-pass membrane protein</topology>
    </subcellularLocation>
</comment>
<feature type="transmembrane region" description="Helical" evidence="6">
    <location>
        <begin position="61"/>
        <end position="87"/>
    </location>
</feature>
<keyword evidence="3 4" id="KW-0472">Membrane</keyword>
<evidence type="ECO:0000256" key="3">
    <source>
        <dbReference type="ARBA" id="ARBA00023136"/>
    </source>
</evidence>
<evidence type="ECO:0008006" key="9">
    <source>
        <dbReference type="Google" id="ProtNLM"/>
    </source>
</evidence>